<dbReference type="AlphaFoldDB" id="A0A7C8JGR5"/>
<evidence type="ECO:0000313" key="2">
    <source>
        <dbReference type="Proteomes" id="UP000475325"/>
    </source>
</evidence>
<dbReference type="PANTHER" id="PTHR35802">
    <property type="entry name" value="PROTEASE SYNTHASE AND SPORULATION PROTEIN PAI 2"/>
    <property type="match status" value="1"/>
</dbReference>
<reference evidence="1 2" key="1">
    <citation type="submission" date="2019-06" db="EMBL/GenBank/DDBJ databases">
        <authorList>
            <person name="Palmer J.M."/>
        </authorList>
    </citation>
    <scope>NUCLEOTIDE SEQUENCE [LARGE SCALE GENOMIC DNA]</scope>
    <source>
        <strain evidence="1 2">TWF102</strain>
    </source>
</reference>
<dbReference type="InterPro" id="IPR007396">
    <property type="entry name" value="TR_PAI2-type"/>
</dbReference>
<dbReference type="InterPro" id="IPR012349">
    <property type="entry name" value="Split_barrel_FMN-bd"/>
</dbReference>
<sequence>MYLRGIHAEEQIKPLLNFIQQNPLGIFTTAIPSASHPLLQSSHVPWVLDIISDDADAPVKGRLRGHMARQNPQAKAIIEALQSSSSSTNTGDDVTGGGDGVLEQEVMVLFNGPHHHYVTPKFYVETKPATAKVVPTWNYSAVQAYGKARIYHSSGSAATSEYLGQQMKDLTTLCETEIMGYTGEKGTTNGPWEVEDAPERYLEIMKKGVIGVEIEIERIGGKWKMSQEMSVGDRNGVAEGFKKLGTEVGIAISECVRERGEICDEAKRKAKERSLITRNQLPGYKT</sequence>
<accession>A0A7C8JGR5</accession>
<dbReference type="Gene3D" id="2.30.110.10">
    <property type="entry name" value="Electron Transport, Fmn-binding Protein, Chain A"/>
    <property type="match status" value="1"/>
</dbReference>
<dbReference type="Proteomes" id="UP000475325">
    <property type="component" value="Unassembled WGS sequence"/>
</dbReference>
<dbReference type="EMBL" id="WIQW01000025">
    <property type="protein sequence ID" value="KAF3100766.1"/>
    <property type="molecule type" value="Genomic_DNA"/>
</dbReference>
<gene>
    <name evidence="1" type="ORF">TWF102_005147</name>
</gene>
<evidence type="ECO:0008006" key="3">
    <source>
        <dbReference type="Google" id="ProtNLM"/>
    </source>
</evidence>
<dbReference type="SUPFAM" id="SSF50475">
    <property type="entry name" value="FMN-binding split barrel"/>
    <property type="match status" value="1"/>
</dbReference>
<dbReference type="Pfam" id="PF04299">
    <property type="entry name" value="FMN_bind_2"/>
    <property type="match status" value="1"/>
</dbReference>
<name>A0A7C8JGR5_ORBOL</name>
<evidence type="ECO:0000313" key="1">
    <source>
        <dbReference type="EMBL" id="KAF3100766.1"/>
    </source>
</evidence>
<organism evidence="1 2">
    <name type="scientific">Orbilia oligospora</name>
    <name type="common">Nematode-trapping fungus</name>
    <name type="synonym">Arthrobotrys oligospora</name>
    <dbReference type="NCBI Taxonomy" id="2813651"/>
    <lineage>
        <taxon>Eukaryota</taxon>
        <taxon>Fungi</taxon>
        <taxon>Dikarya</taxon>
        <taxon>Ascomycota</taxon>
        <taxon>Pezizomycotina</taxon>
        <taxon>Orbiliomycetes</taxon>
        <taxon>Orbiliales</taxon>
        <taxon>Orbiliaceae</taxon>
        <taxon>Orbilia</taxon>
    </lineage>
</organism>
<protein>
    <recommendedName>
        <fullName evidence="3">Transcriptional regulator</fullName>
    </recommendedName>
</protein>
<proteinExistence type="predicted"/>
<dbReference type="PANTHER" id="PTHR35802:SF1">
    <property type="entry name" value="PROTEASE SYNTHASE AND SPORULATION PROTEIN PAI 2"/>
    <property type="match status" value="1"/>
</dbReference>
<comment type="caution">
    <text evidence="1">The sequence shown here is derived from an EMBL/GenBank/DDBJ whole genome shotgun (WGS) entry which is preliminary data.</text>
</comment>